<accession>A0A921LPP4</accession>
<dbReference type="PANTHER" id="PTHR22916:SF51">
    <property type="entry name" value="GLYCOSYLTRANSFERASE EPSH-RELATED"/>
    <property type="match status" value="1"/>
</dbReference>
<dbReference type="EMBL" id="DYVE01000282">
    <property type="protein sequence ID" value="HJG29140.1"/>
    <property type="molecule type" value="Genomic_DNA"/>
</dbReference>
<keyword evidence="1 4" id="KW-0328">Glycosyltransferase</keyword>
<gene>
    <name evidence="4" type="ORF">K8V20_10925</name>
</gene>
<evidence type="ECO:0000256" key="1">
    <source>
        <dbReference type="ARBA" id="ARBA00022676"/>
    </source>
</evidence>
<reference evidence="4" key="1">
    <citation type="journal article" date="2021" name="PeerJ">
        <title>Extensive microbial diversity within the chicken gut microbiome revealed by metagenomics and culture.</title>
        <authorList>
            <person name="Gilroy R."/>
            <person name="Ravi A."/>
            <person name="Getino M."/>
            <person name="Pursley I."/>
            <person name="Horton D.L."/>
            <person name="Alikhan N.F."/>
            <person name="Baker D."/>
            <person name="Gharbi K."/>
            <person name="Hall N."/>
            <person name="Watson M."/>
            <person name="Adriaenssens E.M."/>
            <person name="Foster-Nyarko E."/>
            <person name="Jarju S."/>
            <person name="Secka A."/>
            <person name="Antonio M."/>
            <person name="Oren A."/>
            <person name="Chaudhuri R.R."/>
            <person name="La Ragione R."/>
            <person name="Hildebrand F."/>
            <person name="Pallen M.J."/>
        </authorList>
    </citation>
    <scope>NUCLEOTIDE SEQUENCE</scope>
    <source>
        <strain evidence="4">ChiBcec21-2208</strain>
    </source>
</reference>
<keyword evidence="2 4" id="KW-0808">Transferase</keyword>
<evidence type="ECO:0000259" key="3">
    <source>
        <dbReference type="Pfam" id="PF00535"/>
    </source>
</evidence>
<dbReference type="PANTHER" id="PTHR22916">
    <property type="entry name" value="GLYCOSYLTRANSFERASE"/>
    <property type="match status" value="1"/>
</dbReference>
<sequence length="337" mass="37642">MTPETAPRCEIAVIVPVHNAAAYLPECLDALAAQRFDDFRCILVDDGSTDASAELCDEAAQNDRRFLVIHQPQSGVSAARTAGVRKARAEGAIWLAFCDADDRYHPDFLRTLHAAAQDAALPLACCRYDTFTDTVPVETAAPDGYRVLTEPAHLEALLHDHAVDYGLWNKLYAAGLLTEAMLDNDLAYNEDLLANWQAFLRAPGCAFCDFAGYHYRQHADSASHRALPPQSIDDQRRAAALIRSSVPAQWPELQQSANAFYYEKLVYLASMIQRRADADNYRVHLGELNIGITAGLKDPQLGRNPKLPFSIRVAAWATVWMPKLWRRICRTFLKDRQ</sequence>
<evidence type="ECO:0000313" key="5">
    <source>
        <dbReference type="Proteomes" id="UP000782880"/>
    </source>
</evidence>
<dbReference type="GO" id="GO:0016757">
    <property type="term" value="F:glycosyltransferase activity"/>
    <property type="evidence" value="ECO:0007669"/>
    <property type="project" value="UniProtKB-KW"/>
</dbReference>
<dbReference type="Pfam" id="PF00535">
    <property type="entry name" value="Glycos_transf_2"/>
    <property type="match status" value="1"/>
</dbReference>
<dbReference type="Gene3D" id="3.90.550.10">
    <property type="entry name" value="Spore Coat Polysaccharide Biosynthesis Protein SpsA, Chain A"/>
    <property type="match status" value="1"/>
</dbReference>
<proteinExistence type="predicted"/>
<evidence type="ECO:0000256" key="2">
    <source>
        <dbReference type="ARBA" id="ARBA00022679"/>
    </source>
</evidence>
<feature type="domain" description="Glycosyltransferase 2-like" evidence="3">
    <location>
        <begin position="13"/>
        <end position="131"/>
    </location>
</feature>
<evidence type="ECO:0000313" key="4">
    <source>
        <dbReference type="EMBL" id="HJG29140.1"/>
    </source>
</evidence>
<dbReference type="EC" id="2.4.-.-" evidence="4"/>
<reference evidence="4" key="2">
    <citation type="submission" date="2021-09" db="EMBL/GenBank/DDBJ databases">
        <authorList>
            <person name="Gilroy R."/>
        </authorList>
    </citation>
    <scope>NUCLEOTIDE SEQUENCE</scope>
    <source>
        <strain evidence="4">ChiBcec21-2208</strain>
    </source>
</reference>
<dbReference type="AlphaFoldDB" id="A0A921LPP4"/>
<protein>
    <submittedName>
        <fullName evidence="4">Glycosyltransferase</fullName>
        <ecNumber evidence="4">2.4.-.-</ecNumber>
    </submittedName>
</protein>
<dbReference type="CDD" id="cd00761">
    <property type="entry name" value="Glyco_tranf_GTA_type"/>
    <property type="match status" value="1"/>
</dbReference>
<dbReference type="InterPro" id="IPR029044">
    <property type="entry name" value="Nucleotide-diphossugar_trans"/>
</dbReference>
<comment type="caution">
    <text evidence="4">The sequence shown here is derived from an EMBL/GenBank/DDBJ whole genome shotgun (WGS) entry which is preliminary data.</text>
</comment>
<organism evidence="4 5">
    <name type="scientific">Subdoligranulum variabile</name>
    <dbReference type="NCBI Taxonomy" id="214851"/>
    <lineage>
        <taxon>Bacteria</taxon>
        <taxon>Bacillati</taxon>
        <taxon>Bacillota</taxon>
        <taxon>Clostridia</taxon>
        <taxon>Eubacteriales</taxon>
        <taxon>Oscillospiraceae</taxon>
        <taxon>Subdoligranulum</taxon>
    </lineage>
</organism>
<dbReference type="SUPFAM" id="SSF53448">
    <property type="entry name" value="Nucleotide-diphospho-sugar transferases"/>
    <property type="match status" value="1"/>
</dbReference>
<name>A0A921LPP4_9FIRM</name>
<dbReference type="InterPro" id="IPR001173">
    <property type="entry name" value="Glyco_trans_2-like"/>
</dbReference>
<dbReference type="Proteomes" id="UP000782880">
    <property type="component" value="Unassembled WGS sequence"/>
</dbReference>